<evidence type="ECO:0000313" key="1">
    <source>
        <dbReference type="EMBL" id="MBB5561311.1"/>
    </source>
</evidence>
<evidence type="ECO:0000313" key="2">
    <source>
        <dbReference type="Proteomes" id="UP000528824"/>
    </source>
</evidence>
<proteinExistence type="predicted"/>
<reference evidence="1 2" key="1">
    <citation type="submission" date="2020-08" db="EMBL/GenBank/DDBJ databases">
        <title>Genomic Encyclopedia of Type Strains, Phase IV (KMG-V): Genome sequencing to study the core and pangenomes of soil and plant-associated prokaryotes.</title>
        <authorList>
            <person name="Whitman W."/>
        </authorList>
    </citation>
    <scope>NUCLEOTIDE SEQUENCE [LARGE SCALE GENOMIC DNA]</scope>
    <source>
        <strain evidence="1 2">SEMIA 4034</strain>
    </source>
</reference>
<sequence length="87" mass="9615">MDNISVSTTDVRIERHANQLSRQLKLLRDKLFPPLSQKTLRTFSSGEAAQMIGVSDGYLRQLSLDGKGAAAGAFPEWPALLYARPNQ</sequence>
<dbReference type="AlphaFoldDB" id="A0A7W8UNL0"/>
<evidence type="ECO:0008006" key="3">
    <source>
        <dbReference type="Google" id="ProtNLM"/>
    </source>
</evidence>
<accession>A0A7W8UNL0</accession>
<gene>
    <name evidence="1" type="ORF">GGI59_002986</name>
</gene>
<keyword evidence="2" id="KW-1185">Reference proteome</keyword>
<protein>
    <recommendedName>
        <fullName evidence="3">Plasmid partitioning protein RepA</fullName>
    </recommendedName>
</protein>
<comment type="caution">
    <text evidence="1">The sequence shown here is derived from an EMBL/GenBank/DDBJ whole genome shotgun (WGS) entry which is preliminary data.</text>
</comment>
<dbReference type="EMBL" id="JACHBC010000005">
    <property type="protein sequence ID" value="MBB5561311.1"/>
    <property type="molecule type" value="Genomic_DNA"/>
</dbReference>
<dbReference type="Proteomes" id="UP000528824">
    <property type="component" value="Unassembled WGS sequence"/>
</dbReference>
<name>A0A7W8UNL0_9HYPH</name>
<organism evidence="1 2">
    <name type="scientific">Rhizobium lentis</name>
    <dbReference type="NCBI Taxonomy" id="1138194"/>
    <lineage>
        <taxon>Bacteria</taxon>
        <taxon>Pseudomonadati</taxon>
        <taxon>Pseudomonadota</taxon>
        <taxon>Alphaproteobacteria</taxon>
        <taxon>Hyphomicrobiales</taxon>
        <taxon>Rhizobiaceae</taxon>
        <taxon>Rhizobium/Agrobacterium group</taxon>
        <taxon>Rhizobium</taxon>
    </lineage>
</organism>